<gene>
    <name evidence="1" type="ORF">SAMN05192545_2898</name>
</gene>
<dbReference type="Proteomes" id="UP000199574">
    <property type="component" value="Chromosome I"/>
</dbReference>
<keyword evidence="2" id="KW-1185">Reference proteome</keyword>
<organism evidence="1 2">
    <name type="scientific">Maribacter dokdonensis</name>
    <dbReference type="NCBI Taxonomy" id="320912"/>
    <lineage>
        <taxon>Bacteria</taxon>
        <taxon>Pseudomonadati</taxon>
        <taxon>Bacteroidota</taxon>
        <taxon>Flavobacteriia</taxon>
        <taxon>Flavobacteriales</taxon>
        <taxon>Flavobacteriaceae</taxon>
        <taxon>Maribacter</taxon>
    </lineage>
</organism>
<dbReference type="EMBL" id="LT629754">
    <property type="protein sequence ID" value="SDT15721.1"/>
    <property type="molecule type" value="Genomic_DNA"/>
</dbReference>
<proteinExistence type="predicted"/>
<sequence length="283" mass="33076">MSFFHRFTVAIFEQTKAMNIKLDLPTTWNELSPVQLSNIAYQLYCYQQIVKDDAQAEMESAAKLYLQIAKELMRGNPWRSVKVALKQMRPKAFQPFSKFIYGRVERTKFIDKIKIKGVTYYSPAQRLRNITVAEFAYVDAAWYNWRLTGKQIWLNVLCAALYREETKDFNELDNRRPFVKQAVDSRADIFSTLPLKTQLAVDFTYEGCRNHIADVNPVIFPKPVEDDNAPPHKKRKYVSFGKIIVDKIHGDPSKFNETNNVLVYDFLNILTSEINRIKKEQLK</sequence>
<accession>A0ABY0UTM9</accession>
<name>A0ABY0UTM9_9FLAO</name>
<evidence type="ECO:0000313" key="1">
    <source>
        <dbReference type="EMBL" id="SDT15721.1"/>
    </source>
</evidence>
<reference evidence="1 2" key="1">
    <citation type="submission" date="2016-10" db="EMBL/GenBank/DDBJ databases">
        <authorList>
            <person name="Varghese N."/>
            <person name="Submissions S."/>
        </authorList>
    </citation>
    <scope>NUCLEOTIDE SEQUENCE [LARGE SCALE GENOMIC DNA]</scope>
    <source>
        <strain evidence="1 2">MAR_2009_60</strain>
    </source>
</reference>
<protein>
    <submittedName>
        <fullName evidence="1">Uncharacterized protein</fullName>
    </submittedName>
</protein>
<evidence type="ECO:0000313" key="2">
    <source>
        <dbReference type="Proteomes" id="UP000199574"/>
    </source>
</evidence>